<feature type="active site" description="Cysteine sulfenic acid (-SOH) intermediate" evidence="3">
    <location>
        <position position="48"/>
    </location>
</feature>
<dbReference type="GO" id="GO:0042744">
    <property type="term" value="P:hydrogen peroxide catabolic process"/>
    <property type="evidence" value="ECO:0007669"/>
    <property type="project" value="TreeGrafter"/>
</dbReference>
<comment type="catalytic activity">
    <reaction evidence="4">
        <text>a hydroperoxide + 2 glutathione = an alcohol + glutathione disulfide + H2O</text>
        <dbReference type="Rhea" id="RHEA:62632"/>
        <dbReference type="ChEBI" id="CHEBI:15377"/>
        <dbReference type="ChEBI" id="CHEBI:30879"/>
        <dbReference type="ChEBI" id="CHEBI:35924"/>
        <dbReference type="ChEBI" id="CHEBI:57925"/>
        <dbReference type="ChEBI" id="CHEBI:58297"/>
        <dbReference type="EC" id="1.11.1.27"/>
    </reaction>
</comment>
<dbReference type="PANTHER" id="PTHR10430">
    <property type="entry name" value="PEROXIREDOXIN"/>
    <property type="match status" value="1"/>
</dbReference>
<dbReference type="PANTHER" id="PTHR10430:SF16">
    <property type="entry name" value="PEROXIREDOXIN-5, MITOCHONDRIAL"/>
    <property type="match status" value="1"/>
</dbReference>
<evidence type="ECO:0000313" key="6">
    <source>
        <dbReference type="EMBL" id="TBN39817.1"/>
    </source>
</evidence>
<evidence type="ECO:0000256" key="1">
    <source>
        <dbReference type="ARBA" id="ARBA00022559"/>
    </source>
</evidence>
<evidence type="ECO:0000259" key="5">
    <source>
        <dbReference type="PROSITE" id="PS51352"/>
    </source>
</evidence>
<dbReference type="Pfam" id="PF08534">
    <property type="entry name" value="Redoxin"/>
    <property type="match status" value="1"/>
</dbReference>
<keyword evidence="4" id="KW-0676">Redox-active center</keyword>
<dbReference type="GO" id="GO:0045454">
    <property type="term" value="P:cell redox homeostasis"/>
    <property type="evidence" value="ECO:0007669"/>
    <property type="project" value="TreeGrafter"/>
</dbReference>
<keyword evidence="7" id="KW-1185">Reference proteome</keyword>
<dbReference type="PROSITE" id="PS51352">
    <property type="entry name" value="THIOREDOXIN_2"/>
    <property type="match status" value="1"/>
</dbReference>
<comment type="similarity">
    <text evidence="4">Belongs to the peroxiredoxin family. Prx5 subfamily.</text>
</comment>
<dbReference type="GO" id="GO:0008379">
    <property type="term" value="F:thioredoxin peroxidase activity"/>
    <property type="evidence" value="ECO:0007669"/>
    <property type="project" value="InterPro"/>
</dbReference>
<dbReference type="GO" id="GO:0034599">
    <property type="term" value="P:cellular response to oxidative stress"/>
    <property type="evidence" value="ECO:0007669"/>
    <property type="project" value="InterPro"/>
</dbReference>
<dbReference type="Gene3D" id="3.40.30.10">
    <property type="entry name" value="Glutaredoxin"/>
    <property type="match status" value="1"/>
</dbReference>
<evidence type="ECO:0000256" key="2">
    <source>
        <dbReference type="ARBA" id="ARBA00023002"/>
    </source>
</evidence>
<dbReference type="OrthoDB" id="9800621at2"/>
<dbReference type="GO" id="GO:0005737">
    <property type="term" value="C:cytoplasm"/>
    <property type="evidence" value="ECO:0007669"/>
    <property type="project" value="TreeGrafter"/>
</dbReference>
<dbReference type="InterPro" id="IPR037944">
    <property type="entry name" value="PRX5-like"/>
</dbReference>
<keyword evidence="2 4" id="KW-0560">Oxidoreductase</keyword>
<comment type="function">
    <text evidence="4">Thiol-specific peroxidase that catalyzes the reduction of hydrogen peroxide and organic hydroperoxides to water and alcohols, respectively. Plays a role in cell protection against oxidative stress by detoxifying peroxides.</text>
</comment>
<evidence type="ECO:0000313" key="7">
    <source>
        <dbReference type="Proteomes" id="UP000293520"/>
    </source>
</evidence>
<keyword evidence="1 4" id="KW-0575">Peroxidase</keyword>
<evidence type="ECO:0000256" key="3">
    <source>
        <dbReference type="PIRSR" id="PIRSR637944-1"/>
    </source>
</evidence>
<proteinExistence type="inferred from homology"/>
<dbReference type="EMBL" id="SISK01000006">
    <property type="protein sequence ID" value="TBN39817.1"/>
    <property type="molecule type" value="Genomic_DNA"/>
</dbReference>
<dbReference type="InterPro" id="IPR013740">
    <property type="entry name" value="Redoxin"/>
</dbReference>
<name>A0A4Q9FZ06_9RHOB</name>
<dbReference type="InterPro" id="IPR013766">
    <property type="entry name" value="Thioredoxin_domain"/>
</dbReference>
<dbReference type="Proteomes" id="UP000293520">
    <property type="component" value="Unassembled WGS sequence"/>
</dbReference>
<dbReference type="RefSeq" id="WP_130991018.1">
    <property type="nucleotide sequence ID" value="NZ_SISK01000006.1"/>
</dbReference>
<protein>
    <recommendedName>
        <fullName evidence="4">Glutathione-dependent peroxiredoxin</fullName>
        <ecNumber evidence="4">1.11.1.27</ecNumber>
    </recommendedName>
</protein>
<dbReference type="SUPFAM" id="SSF52833">
    <property type="entry name" value="Thioredoxin-like"/>
    <property type="match status" value="1"/>
</dbReference>
<dbReference type="AlphaFoldDB" id="A0A4Q9FZ06"/>
<reference evidence="6 7" key="1">
    <citation type="submission" date="2019-02" db="EMBL/GenBank/DDBJ databases">
        <title>Paracoccus subflavus sp. nov., isolated from marine sediment of the Pacific Ocean.</title>
        <authorList>
            <person name="Zhang G."/>
        </authorList>
    </citation>
    <scope>NUCLEOTIDE SEQUENCE [LARGE SCALE GENOMIC DNA]</scope>
    <source>
        <strain evidence="6 7">GY0581</strain>
    </source>
</reference>
<comment type="caution">
    <text evidence="6">The sequence shown here is derived from an EMBL/GenBank/DDBJ whole genome shotgun (WGS) entry which is preliminary data.</text>
</comment>
<dbReference type="InterPro" id="IPR036249">
    <property type="entry name" value="Thioredoxin-like_sf"/>
</dbReference>
<feature type="domain" description="Thioredoxin" evidence="5">
    <location>
        <begin position="3"/>
        <end position="133"/>
    </location>
</feature>
<accession>A0A4Q9FZ06</accession>
<sequence length="161" mass="16578">MSVTVGDSLPQGKLLRVGENGPEAVETADLGQGRIALFGLPGAFTGTCTNAHMPSFVRTAEAFRDKGVSRIVCLTVNDPFVTAAWAKSTGAADAGIEVLADADGSVTKSLGLDFSNPAVGFFGRSKRFAALLNDGVFEVIDVEDSPGQCAVSAGEALLEKV</sequence>
<evidence type="ECO:0000256" key="4">
    <source>
        <dbReference type="RuleBase" id="RU366011"/>
    </source>
</evidence>
<organism evidence="6 7">
    <name type="scientific">Paracoccus subflavus</name>
    <dbReference type="NCBI Taxonomy" id="2528244"/>
    <lineage>
        <taxon>Bacteria</taxon>
        <taxon>Pseudomonadati</taxon>
        <taxon>Pseudomonadota</taxon>
        <taxon>Alphaproteobacteria</taxon>
        <taxon>Rhodobacterales</taxon>
        <taxon>Paracoccaceae</taxon>
        <taxon>Paracoccus</taxon>
    </lineage>
</organism>
<dbReference type="EC" id="1.11.1.27" evidence="4"/>
<gene>
    <name evidence="6" type="ORF">EYE42_09105</name>
</gene>
<dbReference type="CDD" id="cd03013">
    <property type="entry name" value="PRX5_like"/>
    <property type="match status" value="1"/>
</dbReference>
<keyword evidence="4" id="KW-0049">Antioxidant</keyword>